<dbReference type="EMBL" id="LR134356">
    <property type="protein sequence ID" value="VEG58185.1"/>
    <property type="molecule type" value="Genomic_DNA"/>
</dbReference>
<dbReference type="KEGG" id="mauu:NCTC10437_05211"/>
<feature type="region of interest" description="Disordered" evidence="1">
    <location>
        <begin position="175"/>
        <end position="200"/>
    </location>
</feature>
<reference evidence="2 3" key="1">
    <citation type="submission" date="2018-12" db="EMBL/GenBank/DDBJ databases">
        <authorList>
            <consortium name="Pathogen Informatics"/>
        </authorList>
    </citation>
    <scope>NUCLEOTIDE SEQUENCE [LARGE SCALE GENOMIC DNA]</scope>
    <source>
        <strain evidence="2 3">NCTC10437</strain>
    </source>
</reference>
<sequence>MLPTRSRLERWNPDSLRFTGRAVKDSGRTVAHAVTALSTNVTTMPDTKAWSGDAHTAATTMFDRAAKQTEAFSAYTSALSGVLIAGAGTIGDARTALLDRADQIDMTGQLHVNEQWVVLIAGTRMTLDEAAALEKRAQAEQMTVNGLLLKVGAADDDTADSLAAAAMPYGVDMPGTSDPNDPFRIPTSGSQRPGDEVPNPSNPVGMMQQAVIRDTDMAQTVRDTKTETKYDPATGEEISTTTTIYKQDGSRHVTTVNARPTFSDRGPTTTETHFDKDGDEISETSSFTFNDFGDHGMENANVTTVTFPNGTVTTLIEYPGGGRSATVQVPGRPPADVPLELFDNPALMTGEAAITGLESQAPRGFPMLSDDAAERVRIGAKYGGPALGIATALWDVAVADSGFQRCVATAEGVTSLTTGALAGLATSEMGPWVAITAAIGASEGGTALGNWIGNTFCPR</sequence>
<organism evidence="2 3">
    <name type="scientific">Mycolicibacterium aurum</name>
    <name type="common">Mycobacterium aurum</name>
    <dbReference type="NCBI Taxonomy" id="1791"/>
    <lineage>
        <taxon>Bacteria</taxon>
        <taxon>Bacillati</taxon>
        <taxon>Actinomycetota</taxon>
        <taxon>Actinomycetes</taxon>
        <taxon>Mycobacteriales</taxon>
        <taxon>Mycobacteriaceae</taxon>
        <taxon>Mycolicibacterium</taxon>
    </lineage>
</organism>
<evidence type="ECO:0000313" key="3">
    <source>
        <dbReference type="Proteomes" id="UP000279306"/>
    </source>
</evidence>
<evidence type="ECO:0000313" key="2">
    <source>
        <dbReference type="EMBL" id="VEG58185.1"/>
    </source>
</evidence>
<feature type="region of interest" description="Disordered" evidence="1">
    <location>
        <begin position="257"/>
        <end position="282"/>
    </location>
</feature>
<evidence type="ECO:0000256" key="1">
    <source>
        <dbReference type="SAM" id="MobiDB-lite"/>
    </source>
</evidence>
<dbReference type="AlphaFoldDB" id="A0A3S4S7J6"/>
<dbReference type="Proteomes" id="UP000279306">
    <property type="component" value="Chromosome"/>
</dbReference>
<feature type="compositionally biased region" description="Polar residues" evidence="1">
    <location>
        <begin position="257"/>
        <end position="271"/>
    </location>
</feature>
<accession>A0A3S4S7J6</accession>
<keyword evidence="3" id="KW-1185">Reference proteome</keyword>
<protein>
    <submittedName>
        <fullName evidence="2">Uncharacterized protein</fullName>
    </submittedName>
</protein>
<dbReference type="RefSeq" id="WP_232786860.1">
    <property type="nucleotide sequence ID" value="NZ_CVQQ01000015.1"/>
</dbReference>
<gene>
    <name evidence="2" type="ORF">NCTC10437_05211</name>
</gene>
<name>A0A3S4S7J6_MYCAU</name>
<proteinExistence type="predicted"/>
<dbReference type="STRING" id="1791.GCA_001049355_04123"/>